<evidence type="ECO:0000313" key="2">
    <source>
        <dbReference type="Proteomes" id="UP000196485"/>
    </source>
</evidence>
<accession>A0A1Y6KXY5</accession>
<organism evidence="1 2">
    <name type="scientific">Photobacterium aquimaris</name>
    <dbReference type="NCBI Taxonomy" id="512643"/>
    <lineage>
        <taxon>Bacteria</taxon>
        <taxon>Pseudomonadati</taxon>
        <taxon>Pseudomonadota</taxon>
        <taxon>Gammaproteobacteria</taxon>
        <taxon>Vibrionales</taxon>
        <taxon>Vibrionaceae</taxon>
        <taxon>Photobacterium</taxon>
    </lineage>
</organism>
<sequence length="187" mass="21574">MQLKESKRSLFEKAPIQHVRLCKLYHVYKRRNEWADWSGYTQLVSRSGKHLKLTLDEAESHAENQRNQGTKFFIDETPALLCTNQYGAVVISELFSNNPLKALCDALPNLDGLIHTPYDLINHIPKGQWISAEIYDVKTSFQTYDTNTFFKRTSSPGQYLCWSLKMANTEKKHIETIITNLQQHVAA</sequence>
<name>A0A1Y6KXY5_9GAMM</name>
<proteinExistence type="predicted"/>
<protein>
    <submittedName>
        <fullName evidence="1">Uncharacterized protein</fullName>
    </submittedName>
</protein>
<evidence type="ECO:0000313" key="1">
    <source>
        <dbReference type="EMBL" id="SMY16236.1"/>
    </source>
</evidence>
<dbReference type="EMBL" id="FYAH01000002">
    <property type="protein sequence ID" value="SMY16236.1"/>
    <property type="molecule type" value="Genomic_DNA"/>
</dbReference>
<dbReference type="RefSeq" id="WP_087820332.1">
    <property type="nucleotide sequence ID" value="NZ_FYAH01000002.1"/>
</dbReference>
<dbReference type="AlphaFoldDB" id="A0A1Y6KXY5"/>
<reference evidence="2" key="1">
    <citation type="submission" date="2017-06" db="EMBL/GenBank/DDBJ databases">
        <authorList>
            <person name="Rodrigo-Torres L."/>
            <person name="Arahal R. D."/>
            <person name="Lucena T."/>
        </authorList>
    </citation>
    <scope>NUCLEOTIDE SEQUENCE [LARGE SCALE GENOMIC DNA]</scope>
    <source>
        <strain evidence="2">type strain: CECT 9192</strain>
    </source>
</reference>
<gene>
    <name evidence="1" type="ORF">PAQU9191_01467</name>
</gene>
<keyword evidence="2" id="KW-1185">Reference proteome</keyword>
<dbReference type="Proteomes" id="UP000196485">
    <property type="component" value="Unassembled WGS sequence"/>
</dbReference>